<evidence type="ECO:0000313" key="1">
    <source>
        <dbReference type="EMBL" id="OKY78730.1"/>
    </source>
</evidence>
<keyword evidence="2" id="KW-1185">Reference proteome</keyword>
<reference evidence="1" key="1">
    <citation type="submission" date="2016-12" db="EMBL/GenBank/DDBJ databases">
        <title>Discovery of methanogenic haloarchaea.</title>
        <authorList>
            <person name="Sorokin D.Y."/>
            <person name="Makarova K.S."/>
            <person name="Abbas B."/>
            <person name="Ferrer M."/>
            <person name="Golyshin P.N."/>
        </authorList>
    </citation>
    <scope>NUCLEOTIDE SEQUENCE [LARGE SCALE GENOMIC DNA]</scope>
    <source>
        <strain evidence="1">HMET1</strain>
    </source>
</reference>
<dbReference type="InParanoid" id="A0A1Q6DWG6"/>
<organism evidence="1 2">
    <name type="scientific">Methanohalarchaeum thermophilum</name>
    <dbReference type="NCBI Taxonomy" id="1903181"/>
    <lineage>
        <taxon>Archaea</taxon>
        <taxon>Methanobacteriati</taxon>
        <taxon>Methanobacteriota</taxon>
        <taxon>Methanonatronarchaeia</taxon>
        <taxon>Methanonatronarchaeales</taxon>
        <taxon>Methanonatronarchaeaceae</taxon>
        <taxon>Candidatus Methanohalarchaeum</taxon>
    </lineage>
</organism>
<comment type="caution">
    <text evidence="1">The sequence shown here is derived from an EMBL/GenBank/DDBJ whole genome shotgun (WGS) entry which is preliminary data.</text>
</comment>
<name>A0A1Q6DWG6_METT1</name>
<protein>
    <submittedName>
        <fullName evidence="1">Uncharacterized protein</fullName>
    </submittedName>
</protein>
<dbReference type="STRING" id="1903181.BTN85_1229"/>
<dbReference type="EMBL" id="MSDW01000001">
    <property type="protein sequence ID" value="OKY78730.1"/>
    <property type="molecule type" value="Genomic_DNA"/>
</dbReference>
<dbReference type="Proteomes" id="UP000185744">
    <property type="component" value="Unassembled WGS sequence"/>
</dbReference>
<evidence type="ECO:0000313" key="2">
    <source>
        <dbReference type="Proteomes" id="UP000185744"/>
    </source>
</evidence>
<sequence>MNFFMINHFRNQFLPKEIEISDVSLENLENVKRRNMFFFGKTK</sequence>
<gene>
    <name evidence="1" type="ORF">BTN85_1229</name>
</gene>
<accession>A0A1Q6DWG6</accession>
<proteinExistence type="predicted"/>
<dbReference type="AlphaFoldDB" id="A0A1Q6DWG6"/>